<feature type="compositionally biased region" description="Basic and acidic residues" evidence="2">
    <location>
        <begin position="1628"/>
        <end position="1666"/>
    </location>
</feature>
<gene>
    <name evidence="4" type="ORF">QBC42DRAFT_176094</name>
</gene>
<dbReference type="Gene3D" id="1.10.10.60">
    <property type="entry name" value="Homeodomain-like"/>
    <property type="match status" value="1"/>
</dbReference>
<evidence type="ECO:0000313" key="5">
    <source>
        <dbReference type="Proteomes" id="UP001321749"/>
    </source>
</evidence>
<dbReference type="Pfam" id="PF00249">
    <property type="entry name" value="Myb_DNA-binding"/>
    <property type="match status" value="2"/>
</dbReference>
<feature type="compositionally biased region" description="Polar residues" evidence="2">
    <location>
        <begin position="1865"/>
        <end position="1885"/>
    </location>
</feature>
<keyword evidence="5" id="KW-1185">Reference proteome</keyword>
<feature type="compositionally biased region" description="Pro residues" evidence="2">
    <location>
        <begin position="1703"/>
        <end position="1715"/>
    </location>
</feature>
<feature type="compositionally biased region" description="Basic and acidic residues" evidence="2">
    <location>
        <begin position="542"/>
        <end position="571"/>
    </location>
</feature>
<feature type="compositionally biased region" description="Basic and acidic residues" evidence="2">
    <location>
        <begin position="981"/>
        <end position="998"/>
    </location>
</feature>
<dbReference type="SUPFAM" id="SSF46689">
    <property type="entry name" value="Homeodomain-like"/>
    <property type="match status" value="2"/>
</dbReference>
<feature type="compositionally biased region" description="Basic and acidic residues" evidence="2">
    <location>
        <begin position="504"/>
        <end position="527"/>
    </location>
</feature>
<feature type="compositionally biased region" description="Polar residues" evidence="2">
    <location>
        <begin position="1722"/>
        <end position="1743"/>
    </location>
</feature>
<evidence type="ECO:0000259" key="3">
    <source>
        <dbReference type="SMART" id="SM00717"/>
    </source>
</evidence>
<dbReference type="GO" id="GO:0006357">
    <property type="term" value="P:regulation of transcription by RNA polymerase II"/>
    <property type="evidence" value="ECO:0007669"/>
    <property type="project" value="TreeGrafter"/>
</dbReference>
<feature type="compositionally biased region" description="Pro residues" evidence="2">
    <location>
        <begin position="207"/>
        <end position="217"/>
    </location>
</feature>
<feature type="compositionally biased region" description="Polar residues" evidence="2">
    <location>
        <begin position="808"/>
        <end position="832"/>
    </location>
</feature>
<feature type="compositionally biased region" description="Basic and acidic residues" evidence="2">
    <location>
        <begin position="1222"/>
        <end position="1235"/>
    </location>
</feature>
<feature type="region of interest" description="Disordered" evidence="2">
    <location>
        <begin position="1132"/>
        <end position="1390"/>
    </location>
</feature>
<feature type="compositionally biased region" description="Low complexity" evidence="2">
    <location>
        <begin position="2146"/>
        <end position="2163"/>
    </location>
</feature>
<dbReference type="PANTHER" id="PTHR13992">
    <property type="entry name" value="NUCLEAR RECEPTOR CO-REPRESSOR RELATED NCOR"/>
    <property type="match status" value="1"/>
</dbReference>
<organism evidence="4 5">
    <name type="scientific">Cladorrhinum samala</name>
    <dbReference type="NCBI Taxonomy" id="585594"/>
    <lineage>
        <taxon>Eukaryota</taxon>
        <taxon>Fungi</taxon>
        <taxon>Dikarya</taxon>
        <taxon>Ascomycota</taxon>
        <taxon>Pezizomycotina</taxon>
        <taxon>Sordariomycetes</taxon>
        <taxon>Sordariomycetidae</taxon>
        <taxon>Sordariales</taxon>
        <taxon>Podosporaceae</taxon>
        <taxon>Cladorrhinum</taxon>
    </lineage>
</organism>
<reference evidence="4" key="1">
    <citation type="journal article" date="2023" name="Mol. Phylogenet. Evol.">
        <title>Genome-scale phylogeny and comparative genomics of the fungal order Sordariales.</title>
        <authorList>
            <person name="Hensen N."/>
            <person name="Bonometti L."/>
            <person name="Westerberg I."/>
            <person name="Brannstrom I.O."/>
            <person name="Guillou S."/>
            <person name="Cros-Aarteil S."/>
            <person name="Calhoun S."/>
            <person name="Haridas S."/>
            <person name="Kuo A."/>
            <person name="Mondo S."/>
            <person name="Pangilinan J."/>
            <person name="Riley R."/>
            <person name="LaButti K."/>
            <person name="Andreopoulos B."/>
            <person name="Lipzen A."/>
            <person name="Chen C."/>
            <person name="Yan M."/>
            <person name="Daum C."/>
            <person name="Ng V."/>
            <person name="Clum A."/>
            <person name="Steindorff A."/>
            <person name="Ohm R.A."/>
            <person name="Martin F."/>
            <person name="Silar P."/>
            <person name="Natvig D.O."/>
            <person name="Lalanne C."/>
            <person name="Gautier V."/>
            <person name="Ament-Velasquez S.L."/>
            <person name="Kruys A."/>
            <person name="Hutchinson M.I."/>
            <person name="Powell A.J."/>
            <person name="Barry K."/>
            <person name="Miller A.N."/>
            <person name="Grigoriev I.V."/>
            <person name="Debuchy R."/>
            <person name="Gladieux P."/>
            <person name="Hiltunen Thoren M."/>
            <person name="Johannesson H."/>
        </authorList>
    </citation>
    <scope>NUCLEOTIDE SEQUENCE</scope>
    <source>
        <strain evidence="4">PSN324</strain>
    </source>
</reference>
<protein>
    <recommendedName>
        <fullName evidence="3">Myb-like domain-containing protein</fullName>
    </recommendedName>
</protein>
<accession>A0AAV9HQZ2</accession>
<feature type="compositionally biased region" description="Polar residues" evidence="2">
    <location>
        <begin position="436"/>
        <end position="468"/>
    </location>
</feature>
<feature type="compositionally biased region" description="Gly residues" evidence="2">
    <location>
        <begin position="120"/>
        <end position="144"/>
    </location>
</feature>
<dbReference type="SMART" id="SM00717">
    <property type="entry name" value="SANT"/>
    <property type="match status" value="2"/>
</dbReference>
<feature type="compositionally biased region" description="Basic and acidic residues" evidence="2">
    <location>
        <begin position="223"/>
        <end position="245"/>
    </location>
</feature>
<feature type="compositionally biased region" description="Low complexity" evidence="2">
    <location>
        <begin position="1575"/>
        <end position="1588"/>
    </location>
</feature>
<feature type="compositionally biased region" description="Basic and acidic residues" evidence="2">
    <location>
        <begin position="1445"/>
        <end position="1457"/>
    </location>
</feature>
<feature type="compositionally biased region" description="Pro residues" evidence="2">
    <location>
        <begin position="1850"/>
        <end position="1860"/>
    </location>
</feature>
<feature type="compositionally biased region" description="Pro residues" evidence="2">
    <location>
        <begin position="1667"/>
        <end position="1677"/>
    </location>
</feature>
<dbReference type="InterPro" id="IPR001005">
    <property type="entry name" value="SANT/Myb"/>
</dbReference>
<feature type="compositionally biased region" description="Low complexity" evidence="2">
    <location>
        <begin position="1478"/>
        <end position="1489"/>
    </location>
</feature>
<feature type="region of interest" description="Disordered" evidence="2">
    <location>
        <begin position="973"/>
        <end position="1001"/>
    </location>
</feature>
<feature type="compositionally biased region" description="Low complexity" evidence="2">
    <location>
        <begin position="1982"/>
        <end position="2017"/>
    </location>
</feature>
<feature type="compositionally biased region" description="Basic and acidic residues" evidence="2">
    <location>
        <begin position="589"/>
        <end position="598"/>
    </location>
</feature>
<dbReference type="InterPro" id="IPR051571">
    <property type="entry name" value="N-CoR_corepressor"/>
</dbReference>
<feature type="compositionally biased region" description="Pro residues" evidence="2">
    <location>
        <begin position="1970"/>
        <end position="1981"/>
    </location>
</feature>
<feature type="compositionally biased region" description="Pro residues" evidence="2">
    <location>
        <begin position="1765"/>
        <end position="1778"/>
    </location>
</feature>
<evidence type="ECO:0000313" key="4">
    <source>
        <dbReference type="EMBL" id="KAK4462479.1"/>
    </source>
</evidence>
<dbReference type="GO" id="GO:0034967">
    <property type="term" value="C:Set3 complex"/>
    <property type="evidence" value="ECO:0007669"/>
    <property type="project" value="TreeGrafter"/>
</dbReference>
<feature type="compositionally biased region" description="Pro residues" evidence="2">
    <location>
        <begin position="1306"/>
        <end position="1316"/>
    </location>
</feature>
<dbReference type="CDD" id="cd00167">
    <property type="entry name" value="SANT"/>
    <property type="match status" value="2"/>
</dbReference>
<feature type="compositionally biased region" description="Basic and acidic residues" evidence="2">
    <location>
        <begin position="756"/>
        <end position="776"/>
    </location>
</feature>
<feature type="compositionally biased region" description="Pro residues" evidence="2">
    <location>
        <begin position="1343"/>
        <end position="1359"/>
    </location>
</feature>
<reference evidence="4" key="2">
    <citation type="submission" date="2023-06" db="EMBL/GenBank/DDBJ databases">
        <authorList>
            <consortium name="Lawrence Berkeley National Laboratory"/>
            <person name="Mondo S.J."/>
            <person name="Hensen N."/>
            <person name="Bonometti L."/>
            <person name="Westerberg I."/>
            <person name="Brannstrom I.O."/>
            <person name="Guillou S."/>
            <person name="Cros-Aarteil S."/>
            <person name="Calhoun S."/>
            <person name="Haridas S."/>
            <person name="Kuo A."/>
            <person name="Pangilinan J."/>
            <person name="Riley R."/>
            <person name="Labutti K."/>
            <person name="Andreopoulos B."/>
            <person name="Lipzen A."/>
            <person name="Chen C."/>
            <person name="Yanf M."/>
            <person name="Daum C."/>
            <person name="Ng V."/>
            <person name="Clum A."/>
            <person name="Steindorff A."/>
            <person name="Ohm R."/>
            <person name="Martin F."/>
            <person name="Silar P."/>
            <person name="Natvig D."/>
            <person name="Lalanne C."/>
            <person name="Gautier V."/>
            <person name="Ament-Velasquez S.L."/>
            <person name="Kruys A."/>
            <person name="Hutchinson M.I."/>
            <person name="Powell A.J."/>
            <person name="Barry K."/>
            <person name="Miller A.N."/>
            <person name="Grigoriev I.V."/>
            <person name="Debuchy R."/>
            <person name="Gladieux P."/>
            <person name="Thoren M.H."/>
            <person name="Johannesson H."/>
        </authorList>
    </citation>
    <scope>NUCLEOTIDE SEQUENCE</scope>
    <source>
        <strain evidence="4">PSN324</strain>
    </source>
</reference>
<feature type="region of interest" description="Disordered" evidence="2">
    <location>
        <begin position="37"/>
        <end position="661"/>
    </location>
</feature>
<feature type="region of interest" description="Disordered" evidence="2">
    <location>
        <begin position="1431"/>
        <end position="2187"/>
    </location>
</feature>
<feature type="compositionally biased region" description="Gly residues" evidence="2">
    <location>
        <begin position="270"/>
        <end position="286"/>
    </location>
</feature>
<evidence type="ECO:0000256" key="2">
    <source>
        <dbReference type="SAM" id="MobiDB-lite"/>
    </source>
</evidence>
<feature type="domain" description="Myb-like" evidence="3">
    <location>
        <begin position="1384"/>
        <end position="1432"/>
    </location>
</feature>
<feature type="compositionally biased region" description="Acidic residues" evidence="2">
    <location>
        <begin position="865"/>
        <end position="878"/>
    </location>
</feature>
<feature type="compositionally biased region" description="Polar residues" evidence="2">
    <location>
        <begin position="1520"/>
        <end position="1541"/>
    </location>
</feature>
<feature type="compositionally biased region" description="Polar residues" evidence="2">
    <location>
        <begin position="1273"/>
        <end position="1288"/>
    </location>
</feature>
<feature type="domain" description="Myb-like" evidence="3">
    <location>
        <begin position="1080"/>
        <end position="1128"/>
    </location>
</feature>
<feature type="compositionally biased region" description="Basic and acidic residues" evidence="2">
    <location>
        <begin position="727"/>
        <end position="738"/>
    </location>
</feature>
<feature type="coiled-coil region" evidence="1">
    <location>
        <begin position="1011"/>
        <end position="1042"/>
    </location>
</feature>
<proteinExistence type="predicted"/>
<evidence type="ECO:0000256" key="1">
    <source>
        <dbReference type="SAM" id="Coils"/>
    </source>
</evidence>
<feature type="compositionally biased region" description="Basic and acidic residues" evidence="2">
    <location>
        <begin position="320"/>
        <end position="378"/>
    </location>
</feature>
<dbReference type="Gene3D" id="1.20.58.1880">
    <property type="match status" value="1"/>
</dbReference>
<feature type="compositionally biased region" description="Basic and acidic residues" evidence="2">
    <location>
        <begin position="879"/>
        <end position="890"/>
    </location>
</feature>
<dbReference type="Proteomes" id="UP001321749">
    <property type="component" value="Unassembled WGS sequence"/>
</dbReference>
<comment type="caution">
    <text evidence="4">The sequence shown here is derived from an EMBL/GenBank/DDBJ whole genome shotgun (WGS) entry which is preliminary data.</text>
</comment>
<feature type="compositionally biased region" description="Polar residues" evidence="2">
    <location>
        <begin position="480"/>
        <end position="490"/>
    </location>
</feature>
<name>A0AAV9HQZ2_9PEZI</name>
<feature type="compositionally biased region" description="Basic and acidic residues" evidence="2">
    <location>
        <begin position="37"/>
        <end position="81"/>
    </location>
</feature>
<sequence length="2187" mass="240492">MRYPHHGHGSPDDYYYDHDGNSQWYYHREYFINRYGGDRSRYNGRYEGDRRSRSPRDRSPYGDRVDRGPQYSDGDRRRPPIDNRGNSTGFTPGRDGFRDSLSGIQPPRGPKALLDASSGPRGGGFAGGDYRGGRGAGRGGGRGGRPQWRDESRDGGRERDDYRAWEDRSRERERDQRDLIRDHPRDREWPPRDSIRDRDFPPRGRRTPPPPGPPRGRSPPSLRDFRDPRDGPLGVDADRARRGSRDGPLSAGSSNSDPSFGLAPFRQGEFRGGGSFRGGGGRGMGRGRGDWDQQHARGLGRGRGFYDDRGPDSYQNQRSRSQEGGRWPRDQDDRDRREPRYPETAREPPRDDRDIRAERERDLIRPPKLDRVSHEPPSAKDVSPPPVAPSAPPFASRAADIPSLTGKPVPTGPRALDRPGSAGHAGSNDRPPPTGPSKSITTENNPTIPSGPRAQQNQKHPPRSSKTWVNPKLQEGPKSARSQSFQSQLQRPFGGFRPESSQSDYHDYDKRARSPDAKSDSHTHSADRYGGFHGTGPNEIVIKAERGSHSARASLDREMRAPLDRHTRAATDDGDVVMGGTSDISPVERVTKEAERLRNRQPSQAVETEVPAISAAKATVAQAAEPSGEKGVGGKPEAQPERADTSESSSDDEDIDEYFKEEITKIEEEVKDMEDVVSDTPREVVARYAKVVHGALASVLVDSVTVSDLVNGTEKRPASHPPQPPREPTHEPTIEQVHELAAPEPTREPSALPTVEKADDVEGPSHAKELQPKLEDVDAEGPGLPSVPAVHEVMQVDHDADMQDPSHRSLSVSGRRSTSVNGDSASANGRSVSANGVSAEGVISGLFAPNPFLPPLSARSTPSQMEDEESEDRTEDDDRSIYRSVEDVREFSATPPTEDLPQYNVKPWFESGRAFEFAENPPSFGDFVLNHMSEEWSETKAKQDTAREEYRKGYDAYLRFTTSNDPVAIKSRTHFASDGTTGKDGRSSHYDSKPEGSRRTTGRFATELDLKNALEQSKREHQERQEREARALKEKYRTEKEAVIPDMLWTDSEKEQSSFYDTAGLLPIEKLVATWNVVPWHVNFTPEEAECFERLYLEHPKQWGKIAQDMPNRDIGTIIQYYYSKKRELNLKDKLKKQPKKRKRGGRKQRSSALVSELGNGENETEEGAQDTSENGERRGRPPRRAAAPNFGGNEAAANADSDGATPSATPGRRRAATAVDAKNDSGAEKQEAKKSGRRKTKGEKDMGKAPKPVAQTPVPSPLAVPGKPGRSRANSRAQGSEWLSPQTPIDLAARAPVQYEMPPGSMQPPHVPHQQPHPHPHHTSPERPLPPPLQSTIADVMAPPPPSLSLRPDPPQPPASSLTTFEVPQQGGPERNRTPQQQASSYWSVAESQDFPQLLRSFGTDWSAIAGHMQTKTPTMVKNFYIRNTKDGTKPEWEGIAAEADEKGRRGEKRPDPPPLSIGPRKKYDVPSVHRTLAAAEPEEAPLAKIEPGPPAQHFSRFQLPLAQAAPVVSHAHAQPSQTVVSTPLAPSTQAQQQPLPSGPAVTQAMSPHNHPLRPPVPPGYQYQEREPEPSSSQSSMTPSSQQHIRISQKPPPPPPSASAPHTPVAEVPPRTSGFDHFSLHPQQKESRDARDARDRQRLDLAQREPPRPVRMKQEPSDHPEPYPPYQPPRSAVPPRSEPLALARQPETLRVAPAPQSYAPPPPPPPPAQPQPVRSVLSESVPQGTTPIMSANDRSMSILQRPPPVSMQEPYGVMPISTAAPPPPPQTPTPSRAPEPRKTSNIMSLLNDDPPPAPKRVVEVATTVKPSSTPPPQAMGVRQPAQPSAPPSSRREVEAGYPYSHSAPQAPPTAIPPLKPYHTRSPQSGHMRSTSTASIGQTLDSGMEGQQPRDYYSRHPYAPHQTSATNSPQTHSHSQSHSQQGSISYQQQQPPPQQYPYAVTQAHAASPTPQYAPHPAMQSRREPPAAQPSPREPWPPTQQQAVSQQQLHHQQQQQQQQHHQQAQQQQSAWPPSQQAPPPKASQPPVQSAWGAQHGVQAKTPVSSSIASQQQHAWPASGPSQSSQPFNLRESRAPPPYPHESQSPTAGMVHHQQHGSLGGGRFPPAAQDSRRGEPIPPAQSQPYGRYGTNPAAGQDPRDPRDAAAAAAAAAAHQQAQQQAMLGRQLRPQQDPYDRGGPPDQRRY</sequence>
<feature type="compositionally biased region" description="Basic and acidic residues" evidence="2">
    <location>
        <begin position="794"/>
        <end position="807"/>
    </location>
</feature>
<dbReference type="PANTHER" id="PTHR13992:SF39">
    <property type="entry name" value="SMRTER, ISOFORM G"/>
    <property type="match status" value="1"/>
</dbReference>
<feature type="region of interest" description="Disordered" evidence="2">
    <location>
        <begin position="845"/>
        <end position="904"/>
    </location>
</feature>
<dbReference type="EMBL" id="MU864972">
    <property type="protein sequence ID" value="KAK4462479.1"/>
    <property type="molecule type" value="Genomic_DNA"/>
</dbReference>
<feature type="compositionally biased region" description="Polar residues" evidence="2">
    <location>
        <begin position="1379"/>
        <end position="1390"/>
    </location>
</feature>
<feature type="region of interest" description="Disordered" evidence="2">
    <location>
        <begin position="711"/>
        <end position="832"/>
    </location>
</feature>
<feature type="compositionally biased region" description="Polar residues" evidence="2">
    <location>
        <begin position="2044"/>
        <end position="2070"/>
    </location>
</feature>
<feature type="compositionally biased region" description="Low complexity" evidence="2">
    <location>
        <begin position="1912"/>
        <end position="1933"/>
    </location>
</feature>
<keyword evidence="1" id="KW-0175">Coiled coil</keyword>
<feature type="compositionally biased region" description="Basic residues" evidence="2">
    <location>
        <begin position="1134"/>
        <end position="1150"/>
    </location>
</feature>
<feature type="compositionally biased region" description="Basic and acidic residues" evidence="2">
    <location>
        <begin position="147"/>
        <end position="202"/>
    </location>
</feature>
<dbReference type="InterPro" id="IPR009057">
    <property type="entry name" value="Homeodomain-like_sf"/>
</dbReference>
<feature type="compositionally biased region" description="Pro residues" evidence="2">
    <location>
        <begin position="383"/>
        <end position="392"/>
    </location>
</feature>